<dbReference type="AlphaFoldDB" id="A1C7G3"/>
<dbReference type="VEuPathDB" id="FungiDB:ACLA_073690"/>
<evidence type="ECO:0000313" key="3">
    <source>
        <dbReference type="Proteomes" id="UP000006701"/>
    </source>
</evidence>
<evidence type="ECO:0000313" key="2">
    <source>
        <dbReference type="EMBL" id="EAW14334.1"/>
    </source>
</evidence>
<reference evidence="2 3" key="1">
    <citation type="journal article" date="2008" name="PLoS Genet.">
        <title>Genomic islands in the pathogenic filamentous fungus Aspergillus fumigatus.</title>
        <authorList>
            <person name="Fedorova N.D."/>
            <person name="Khaldi N."/>
            <person name="Joardar V.S."/>
            <person name="Maiti R."/>
            <person name="Amedeo P."/>
            <person name="Anderson M.J."/>
            <person name="Crabtree J."/>
            <person name="Silva J.C."/>
            <person name="Badger J.H."/>
            <person name="Albarraq A."/>
            <person name="Angiuoli S."/>
            <person name="Bussey H."/>
            <person name="Bowyer P."/>
            <person name="Cotty P.J."/>
            <person name="Dyer P.S."/>
            <person name="Egan A."/>
            <person name="Galens K."/>
            <person name="Fraser-Liggett C.M."/>
            <person name="Haas B.J."/>
            <person name="Inman J.M."/>
            <person name="Kent R."/>
            <person name="Lemieux S."/>
            <person name="Malavazi I."/>
            <person name="Orvis J."/>
            <person name="Roemer T."/>
            <person name="Ronning C.M."/>
            <person name="Sundaram J.P."/>
            <person name="Sutton G."/>
            <person name="Turner G."/>
            <person name="Venter J.C."/>
            <person name="White O.R."/>
            <person name="Whitty B.R."/>
            <person name="Youngman P."/>
            <person name="Wolfe K.H."/>
            <person name="Goldman G.H."/>
            <person name="Wortman J.R."/>
            <person name="Jiang B."/>
            <person name="Denning D.W."/>
            <person name="Nierman W.C."/>
        </authorList>
    </citation>
    <scope>NUCLEOTIDE SEQUENCE [LARGE SCALE GENOMIC DNA]</scope>
    <source>
        <strain evidence="3">ATCC 1007 / CBS 513.65 / DSM 816 / NCTC 3887 / NRRL 1</strain>
    </source>
</reference>
<dbReference type="RefSeq" id="XP_001275760.1">
    <property type="nucleotide sequence ID" value="XM_001275759.1"/>
</dbReference>
<protein>
    <submittedName>
        <fullName evidence="2">Uncharacterized protein</fullName>
    </submittedName>
</protein>
<dbReference type="GeneID" id="4707849"/>
<organism evidence="2 3">
    <name type="scientific">Aspergillus clavatus (strain ATCC 1007 / CBS 513.65 / DSM 816 / NCTC 3887 / NRRL 1 / QM 1276 / 107)</name>
    <dbReference type="NCBI Taxonomy" id="344612"/>
    <lineage>
        <taxon>Eukaryota</taxon>
        <taxon>Fungi</taxon>
        <taxon>Dikarya</taxon>
        <taxon>Ascomycota</taxon>
        <taxon>Pezizomycotina</taxon>
        <taxon>Eurotiomycetes</taxon>
        <taxon>Eurotiomycetidae</taxon>
        <taxon>Eurotiales</taxon>
        <taxon>Aspergillaceae</taxon>
        <taxon>Aspergillus</taxon>
        <taxon>Aspergillus subgen. Fumigati</taxon>
    </lineage>
</organism>
<dbReference type="Proteomes" id="UP000006701">
    <property type="component" value="Unassembled WGS sequence"/>
</dbReference>
<name>A1C7G3_ASPCL</name>
<dbReference type="EMBL" id="DS027045">
    <property type="protein sequence ID" value="EAW14334.1"/>
    <property type="molecule type" value="Genomic_DNA"/>
</dbReference>
<feature type="region of interest" description="Disordered" evidence="1">
    <location>
        <begin position="1"/>
        <end position="23"/>
    </location>
</feature>
<accession>A1C7G3</accession>
<sequence length="56" mass="6309">MTCDEVHFKAAHGRKSGTDRSQVAPLYHKAPEFRSSRVPPIFITYLTKGTEEKSAM</sequence>
<dbReference type="KEGG" id="act:ACLA_073690"/>
<evidence type="ECO:0000256" key="1">
    <source>
        <dbReference type="SAM" id="MobiDB-lite"/>
    </source>
</evidence>
<dbReference type="HOGENOM" id="CLU_3013778_0_0_1"/>
<gene>
    <name evidence="2" type="ORF">ACLA_073690</name>
</gene>
<keyword evidence="3" id="KW-1185">Reference proteome</keyword>
<proteinExistence type="predicted"/>